<dbReference type="Proteomes" id="UP000054477">
    <property type="component" value="Unassembled WGS sequence"/>
</dbReference>
<accession>A0A0C9XVS3</accession>
<proteinExistence type="predicted"/>
<dbReference type="SMART" id="SM00256">
    <property type="entry name" value="FBOX"/>
    <property type="match status" value="1"/>
</dbReference>
<dbReference type="OrthoDB" id="3219396at2759"/>
<feature type="compositionally biased region" description="Low complexity" evidence="1">
    <location>
        <begin position="424"/>
        <end position="443"/>
    </location>
</feature>
<feature type="region of interest" description="Disordered" evidence="1">
    <location>
        <begin position="1"/>
        <end position="23"/>
    </location>
</feature>
<feature type="region of interest" description="Disordered" evidence="1">
    <location>
        <begin position="421"/>
        <end position="443"/>
    </location>
</feature>
<dbReference type="PANTHER" id="PTHR12874">
    <property type="entry name" value="F-BOX ONLY PROTEIN 48-RELATED"/>
    <property type="match status" value="1"/>
</dbReference>
<dbReference type="InterPro" id="IPR036322">
    <property type="entry name" value="WD40_repeat_dom_sf"/>
</dbReference>
<dbReference type="InterPro" id="IPR015943">
    <property type="entry name" value="WD40/YVTN_repeat-like_dom_sf"/>
</dbReference>
<dbReference type="SUPFAM" id="SSF50978">
    <property type="entry name" value="WD40 repeat-like"/>
    <property type="match status" value="1"/>
</dbReference>
<dbReference type="Gene3D" id="1.20.1280.50">
    <property type="match status" value="1"/>
</dbReference>
<dbReference type="InterPro" id="IPR036047">
    <property type="entry name" value="F-box-like_dom_sf"/>
</dbReference>
<dbReference type="GO" id="GO:0031146">
    <property type="term" value="P:SCF-dependent proteasomal ubiquitin-dependent protein catabolic process"/>
    <property type="evidence" value="ECO:0007669"/>
    <property type="project" value="TreeGrafter"/>
</dbReference>
<protein>
    <recommendedName>
        <fullName evidence="2">F-box domain-containing protein</fullName>
    </recommendedName>
</protein>
<keyword evidence="4" id="KW-1185">Reference proteome</keyword>
<name>A0A0C9XVS3_9AGAR</name>
<dbReference type="SUPFAM" id="SSF81383">
    <property type="entry name" value="F-box domain"/>
    <property type="match status" value="1"/>
</dbReference>
<feature type="domain" description="F-box" evidence="2">
    <location>
        <begin position="36"/>
        <end position="76"/>
    </location>
</feature>
<reference evidence="4" key="2">
    <citation type="submission" date="2015-01" db="EMBL/GenBank/DDBJ databases">
        <title>Evolutionary Origins and Diversification of the Mycorrhizal Mutualists.</title>
        <authorList>
            <consortium name="DOE Joint Genome Institute"/>
            <consortium name="Mycorrhizal Genomics Consortium"/>
            <person name="Kohler A."/>
            <person name="Kuo A."/>
            <person name="Nagy L.G."/>
            <person name="Floudas D."/>
            <person name="Copeland A."/>
            <person name="Barry K.W."/>
            <person name="Cichocki N."/>
            <person name="Veneault-Fourrey C."/>
            <person name="LaButti K."/>
            <person name="Lindquist E.A."/>
            <person name="Lipzen A."/>
            <person name="Lundell T."/>
            <person name="Morin E."/>
            <person name="Murat C."/>
            <person name="Riley R."/>
            <person name="Ohm R."/>
            <person name="Sun H."/>
            <person name="Tunlid A."/>
            <person name="Henrissat B."/>
            <person name="Grigoriev I.V."/>
            <person name="Hibbett D.S."/>
            <person name="Martin F."/>
        </authorList>
    </citation>
    <scope>NUCLEOTIDE SEQUENCE [LARGE SCALE GENOMIC DNA]</scope>
    <source>
        <strain evidence="4">LaAM-08-1</strain>
    </source>
</reference>
<dbReference type="Pfam" id="PF12937">
    <property type="entry name" value="F-box-like"/>
    <property type="match status" value="1"/>
</dbReference>
<dbReference type="GO" id="GO:0019005">
    <property type="term" value="C:SCF ubiquitin ligase complex"/>
    <property type="evidence" value="ECO:0007669"/>
    <property type="project" value="TreeGrafter"/>
</dbReference>
<reference evidence="3 4" key="1">
    <citation type="submission" date="2014-04" db="EMBL/GenBank/DDBJ databases">
        <authorList>
            <consortium name="DOE Joint Genome Institute"/>
            <person name="Kuo A."/>
            <person name="Kohler A."/>
            <person name="Nagy L.G."/>
            <person name="Floudas D."/>
            <person name="Copeland A."/>
            <person name="Barry K.W."/>
            <person name="Cichocki N."/>
            <person name="Veneault-Fourrey C."/>
            <person name="LaButti K."/>
            <person name="Lindquist E.A."/>
            <person name="Lipzen A."/>
            <person name="Lundell T."/>
            <person name="Morin E."/>
            <person name="Murat C."/>
            <person name="Sun H."/>
            <person name="Tunlid A."/>
            <person name="Henrissat B."/>
            <person name="Grigoriev I.V."/>
            <person name="Hibbett D.S."/>
            <person name="Martin F."/>
            <person name="Nordberg H.P."/>
            <person name="Cantor M.N."/>
            <person name="Hua S.X."/>
        </authorList>
    </citation>
    <scope>NUCLEOTIDE SEQUENCE [LARGE SCALE GENOMIC DNA]</scope>
    <source>
        <strain evidence="3 4">LaAM-08-1</strain>
    </source>
</reference>
<evidence type="ECO:0000313" key="4">
    <source>
        <dbReference type="Proteomes" id="UP000054477"/>
    </source>
</evidence>
<evidence type="ECO:0000256" key="1">
    <source>
        <dbReference type="SAM" id="MobiDB-lite"/>
    </source>
</evidence>
<organism evidence="3 4">
    <name type="scientific">Laccaria amethystina LaAM-08-1</name>
    <dbReference type="NCBI Taxonomy" id="1095629"/>
    <lineage>
        <taxon>Eukaryota</taxon>
        <taxon>Fungi</taxon>
        <taxon>Dikarya</taxon>
        <taxon>Basidiomycota</taxon>
        <taxon>Agaricomycotina</taxon>
        <taxon>Agaricomycetes</taxon>
        <taxon>Agaricomycetidae</taxon>
        <taxon>Agaricales</taxon>
        <taxon>Agaricineae</taxon>
        <taxon>Hydnangiaceae</taxon>
        <taxon>Laccaria</taxon>
    </lineage>
</organism>
<dbReference type="GO" id="GO:0005737">
    <property type="term" value="C:cytoplasm"/>
    <property type="evidence" value="ECO:0007669"/>
    <property type="project" value="TreeGrafter"/>
</dbReference>
<evidence type="ECO:0000259" key="2">
    <source>
        <dbReference type="SMART" id="SM00256"/>
    </source>
</evidence>
<gene>
    <name evidence="3" type="ORF">K443DRAFT_127607</name>
</gene>
<dbReference type="Gene3D" id="2.130.10.10">
    <property type="entry name" value="YVTN repeat-like/Quinoprotein amine dehydrogenase"/>
    <property type="match status" value="1"/>
</dbReference>
<dbReference type="InterPro" id="IPR001810">
    <property type="entry name" value="F-box_dom"/>
</dbReference>
<dbReference type="EMBL" id="KN838539">
    <property type="protein sequence ID" value="KIK09146.1"/>
    <property type="molecule type" value="Genomic_DNA"/>
</dbReference>
<dbReference type="STRING" id="1095629.A0A0C9XVS3"/>
<sequence>MSKRSLSPALLPPSKRLHTSTGYQRPANPLSFDNTFYDELILCIFSHLSWTDLCAAQATSRNWARLATDSELWRKLYLRTYGRARLRGTRGFVGRPDGRDIKPLPGRAKPEDCKDWKQMFRISSNWRRGRCDVERLNLLTPCQHDFDRPHRIHILLAGSLTITSSSKPSEYPKINIRGPTGDDHALLCDSRLPGECSITALALDQSPPTSSYMRFAAFLSTGEFTVFQVLYNQPISPRKLVYVPTQRNDRVSPIIQAVYNHPLLVTLSQSFALCIYDLSSDIARRTQTLTSFTSFPPSSLVLSTPTSTTYKLVLAYSIPVYPSHWSVGATELIISAGQASPLSPPALSSFSEHLKHPIADAMTVISTRTTRALDVPSGWIDEYKLRLMREQWNRKVSQVSDTQTDGKWVVLAPEDPLSDLSNPSWLSNADSTSSSSSDSPSSIFGPSYSPTSLQLYRLILPTQSASISASPPKLTFVRTLHGPRGPVAAMALADGRCVSLGHNGAIWVWDLEGGTGAEVAAGDGSEIGSLSTASKGTVSFDERRIISASAGNIMARTFDI</sequence>
<evidence type="ECO:0000313" key="3">
    <source>
        <dbReference type="EMBL" id="KIK09146.1"/>
    </source>
</evidence>
<dbReference type="AlphaFoldDB" id="A0A0C9XVS3"/>
<dbReference type="HOGENOM" id="CLU_020801_1_0_1"/>
<dbReference type="PANTHER" id="PTHR12874:SF9">
    <property type="entry name" value="F-BOX ONLY PROTEIN 48"/>
    <property type="match status" value="1"/>
</dbReference>